<dbReference type="PROSITE" id="PS00018">
    <property type="entry name" value="EF_HAND_1"/>
    <property type="match status" value="1"/>
</dbReference>
<name>A0A9K3Q1C8_9STRA</name>
<evidence type="ECO:0000256" key="2">
    <source>
        <dbReference type="PIRSR" id="PIRSR613078-2"/>
    </source>
</evidence>
<keyword evidence="7" id="KW-1185">Reference proteome</keyword>
<reference evidence="6" key="1">
    <citation type="journal article" date="2021" name="Sci. Rep.">
        <title>Diploid genomic architecture of Nitzschia inconspicua, an elite biomass production diatom.</title>
        <authorList>
            <person name="Oliver A."/>
            <person name="Podell S."/>
            <person name="Pinowska A."/>
            <person name="Traller J.C."/>
            <person name="Smith S.R."/>
            <person name="McClure R."/>
            <person name="Beliaev A."/>
            <person name="Bohutskyi P."/>
            <person name="Hill E.A."/>
            <person name="Rabines A."/>
            <person name="Zheng H."/>
            <person name="Allen L.Z."/>
            <person name="Kuo A."/>
            <person name="Grigoriev I.V."/>
            <person name="Allen A.E."/>
            <person name="Hazlebeck D."/>
            <person name="Allen E.E."/>
        </authorList>
    </citation>
    <scope>NUCLEOTIDE SEQUENCE</scope>
    <source>
        <strain evidence="6">Hildebrandi</strain>
    </source>
</reference>
<feature type="active site" description="Tele-phosphohistidine intermediate" evidence="1">
    <location>
        <position position="16"/>
    </location>
</feature>
<dbReference type="PROSITE" id="PS00175">
    <property type="entry name" value="PG_MUTASE"/>
    <property type="match status" value="1"/>
</dbReference>
<dbReference type="InterPro" id="IPR005952">
    <property type="entry name" value="Phosphogly_mut1"/>
</dbReference>
<dbReference type="SMART" id="SM00855">
    <property type="entry name" value="PGAM"/>
    <property type="match status" value="1"/>
</dbReference>
<dbReference type="Pfam" id="PF00300">
    <property type="entry name" value="His_Phos_1"/>
    <property type="match status" value="1"/>
</dbReference>
<evidence type="ECO:0000256" key="4">
    <source>
        <dbReference type="RuleBase" id="RU004511"/>
    </source>
</evidence>
<feature type="binding site" evidence="2">
    <location>
        <begin position="15"/>
        <end position="22"/>
    </location>
    <ligand>
        <name>substrate</name>
    </ligand>
</feature>
<comment type="similarity">
    <text evidence="4">Belongs to the phosphoglycerate mutase family. BPG-dependent PGAM subfamily.</text>
</comment>
<dbReference type="GO" id="GO:0006096">
    <property type="term" value="P:glycolytic process"/>
    <property type="evidence" value="ECO:0007669"/>
    <property type="project" value="UniProtKB-KW"/>
</dbReference>
<dbReference type="AlphaFoldDB" id="A0A9K3Q1C8"/>
<dbReference type="OrthoDB" id="354304at2759"/>
<evidence type="ECO:0000259" key="5">
    <source>
        <dbReference type="PROSITE" id="PS50222"/>
    </source>
</evidence>
<evidence type="ECO:0000256" key="3">
    <source>
        <dbReference type="PIRSR" id="PIRSR613078-3"/>
    </source>
</evidence>
<sequence length="355" mass="39731">MELTNPPSSNVVLLRHGQSIWNKIPTFSGWCDVPLTDRGIEQASGAARVMKEKGFVFDFVYTSALSRAYRTAEVIMEEMNDNEIAVEKAWQLNERHYGALQGLAKNNPDLVQKYGKEQLTAWRREMTAAPPPMNEIHPHWAPPPAPLTESLLDTQERVIKYWHETIVPSLRPEGKNALVSAHANTIRSLIAYLDDLSHDEVPSIHVPNSVPCLYKIDPKTGKAIRQDFSPLSKSKGVWILSAENLERLVEKLGGNSEAFARSVFSAWDSNNDGVLTKEEIMSGLSSWQRDDNPAIKALSGKLMEELIHSNDSFEDISLEEFQNLAVMGSRRHNLPFFSDEKLEIPIASSVGSITV</sequence>
<proteinExistence type="inferred from homology"/>
<gene>
    <name evidence="6" type="ORF">IV203_029836</name>
</gene>
<evidence type="ECO:0000313" key="6">
    <source>
        <dbReference type="EMBL" id="KAG7367166.1"/>
    </source>
</evidence>
<feature type="active site" description="Proton donor/acceptor" evidence="1">
    <location>
        <position position="94"/>
    </location>
</feature>
<feature type="binding site" evidence="2">
    <location>
        <begin position="94"/>
        <end position="97"/>
    </location>
    <ligand>
        <name>substrate</name>
    </ligand>
</feature>
<feature type="binding site" evidence="2">
    <location>
        <position position="67"/>
    </location>
    <ligand>
        <name>substrate</name>
    </ligand>
</feature>
<feature type="domain" description="EF-hand" evidence="5">
    <location>
        <begin position="255"/>
        <end position="290"/>
    </location>
</feature>
<comment type="caution">
    <text evidence="6">The sequence shown here is derived from an EMBL/GenBank/DDBJ whole genome shotgun (WGS) entry which is preliminary data.</text>
</comment>
<dbReference type="GO" id="GO:0004619">
    <property type="term" value="F:phosphoglycerate mutase activity"/>
    <property type="evidence" value="ECO:0007669"/>
    <property type="project" value="UniProtKB-EC"/>
</dbReference>
<dbReference type="EMBL" id="JAGRRH010000007">
    <property type="protein sequence ID" value="KAG7367166.1"/>
    <property type="molecule type" value="Genomic_DNA"/>
</dbReference>
<dbReference type="InterPro" id="IPR013078">
    <property type="entry name" value="His_Pase_superF_clade-1"/>
</dbReference>
<dbReference type="PROSITE" id="PS50222">
    <property type="entry name" value="EF_HAND_2"/>
    <property type="match status" value="1"/>
</dbReference>
<dbReference type="HAMAP" id="MF_01039">
    <property type="entry name" value="PGAM_GpmA"/>
    <property type="match status" value="1"/>
</dbReference>
<dbReference type="Proteomes" id="UP000693970">
    <property type="component" value="Unassembled WGS sequence"/>
</dbReference>
<feature type="binding site" evidence="2">
    <location>
        <position position="105"/>
    </location>
    <ligand>
        <name>substrate</name>
    </ligand>
</feature>
<evidence type="ECO:0000256" key="1">
    <source>
        <dbReference type="PIRSR" id="PIRSR613078-1"/>
    </source>
</evidence>
<keyword evidence="4" id="KW-0324">Glycolysis</keyword>
<dbReference type="InterPro" id="IPR018247">
    <property type="entry name" value="EF_Hand_1_Ca_BS"/>
</dbReference>
<feature type="site" description="Transition state stabilizer" evidence="3">
    <location>
        <position position="182"/>
    </location>
</feature>
<accession>A0A9K3Q1C8</accession>
<feature type="binding site" evidence="2">
    <location>
        <begin position="123"/>
        <end position="124"/>
    </location>
    <ligand>
        <name>substrate</name>
    </ligand>
</feature>
<dbReference type="InterPro" id="IPR002048">
    <property type="entry name" value="EF_hand_dom"/>
</dbReference>
<dbReference type="EC" id="5.4.2.11" evidence="4"/>
<keyword evidence="4" id="KW-0413">Isomerase</keyword>
<dbReference type="InterPro" id="IPR001345">
    <property type="entry name" value="PG/BPGM_mutase_AS"/>
</dbReference>
<organism evidence="6 7">
    <name type="scientific">Nitzschia inconspicua</name>
    <dbReference type="NCBI Taxonomy" id="303405"/>
    <lineage>
        <taxon>Eukaryota</taxon>
        <taxon>Sar</taxon>
        <taxon>Stramenopiles</taxon>
        <taxon>Ochrophyta</taxon>
        <taxon>Bacillariophyta</taxon>
        <taxon>Bacillariophyceae</taxon>
        <taxon>Bacillariophycidae</taxon>
        <taxon>Bacillariales</taxon>
        <taxon>Bacillariaceae</taxon>
        <taxon>Nitzschia</taxon>
    </lineage>
</organism>
<evidence type="ECO:0000313" key="7">
    <source>
        <dbReference type="Proteomes" id="UP000693970"/>
    </source>
</evidence>
<dbReference type="GO" id="GO:0005509">
    <property type="term" value="F:calcium ion binding"/>
    <property type="evidence" value="ECO:0007669"/>
    <property type="project" value="InterPro"/>
</dbReference>
<comment type="catalytic activity">
    <reaction evidence="4">
        <text>(2R)-2-phosphoglycerate = (2R)-3-phosphoglycerate</text>
        <dbReference type="Rhea" id="RHEA:15901"/>
        <dbReference type="ChEBI" id="CHEBI:58272"/>
        <dbReference type="ChEBI" id="CHEBI:58289"/>
        <dbReference type="EC" id="5.4.2.11"/>
    </reaction>
</comment>
<dbReference type="NCBIfam" id="TIGR01258">
    <property type="entry name" value="pgm_1"/>
    <property type="match status" value="1"/>
</dbReference>
<dbReference type="CDD" id="cd07067">
    <property type="entry name" value="HP_PGM_like"/>
    <property type="match status" value="1"/>
</dbReference>
<dbReference type="PANTHER" id="PTHR11931">
    <property type="entry name" value="PHOSPHOGLYCERATE MUTASE"/>
    <property type="match status" value="1"/>
</dbReference>
<reference evidence="6" key="2">
    <citation type="submission" date="2021-04" db="EMBL/GenBank/DDBJ databases">
        <authorList>
            <person name="Podell S."/>
        </authorList>
    </citation>
    <scope>NUCLEOTIDE SEQUENCE</scope>
    <source>
        <strain evidence="6">Hildebrandi</strain>
    </source>
</reference>
<protein>
    <recommendedName>
        <fullName evidence="4">Phosphoglycerate mutase</fullName>
        <ecNumber evidence="4">5.4.2.11</ecNumber>
    </recommendedName>
</protein>